<dbReference type="InterPro" id="IPR029058">
    <property type="entry name" value="AB_hydrolase_fold"/>
</dbReference>
<dbReference type="Pfam" id="PF12697">
    <property type="entry name" value="Abhydrolase_6"/>
    <property type="match status" value="1"/>
</dbReference>
<reference evidence="2 3" key="1">
    <citation type="journal article" date="2011" name="Curr. Microbiol.">
        <title>Luteibacter jiangsuensis sp. nov.: a methamidophos-degrading bacterium isolated from a methamidophos-manufacturing factory.</title>
        <authorList>
            <person name="Wang L."/>
            <person name="Wang G.L."/>
            <person name="Li S.P."/>
            <person name="Jiang J.D."/>
        </authorList>
    </citation>
    <scope>NUCLEOTIDE SEQUENCE [LARGE SCALE GENOMIC DNA]</scope>
    <source>
        <strain evidence="2 3">CGMCC 1.10133</strain>
    </source>
</reference>
<dbReference type="RefSeq" id="WP_167121984.1">
    <property type="nucleotide sequence ID" value="NZ_JAAQQR010000001.1"/>
</dbReference>
<dbReference type="PANTHER" id="PTHR37017:SF11">
    <property type="entry name" value="ESTERASE_LIPASE_THIOESTERASE DOMAIN-CONTAINING PROTEIN"/>
    <property type="match status" value="1"/>
</dbReference>
<evidence type="ECO:0000259" key="1">
    <source>
        <dbReference type="Pfam" id="PF12697"/>
    </source>
</evidence>
<gene>
    <name evidence="2" type="ORF">HBF26_00420</name>
</gene>
<dbReference type="InterPro" id="IPR052897">
    <property type="entry name" value="Sec-Metab_Biosynth_Hydrolase"/>
</dbReference>
<dbReference type="Proteomes" id="UP001429601">
    <property type="component" value="Unassembled WGS sequence"/>
</dbReference>
<feature type="domain" description="AB hydrolase-1" evidence="1">
    <location>
        <begin position="11"/>
        <end position="224"/>
    </location>
</feature>
<evidence type="ECO:0000313" key="2">
    <source>
        <dbReference type="EMBL" id="NID03331.1"/>
    </source>
</evidence>
<keyword evidence="3" id="KW-1185">Reference proteome</keyword>
<sequence length="235" mass="24590">MSSNTKPQATIVLIHGAWADGSSWNAVIPGLLSRGLKVVAVQNPLTSLAEDVAATKRVLSFVEGPVVLVGHSWAGFVVTEAGDDPKVKSLVYVSAFSGNVGQTTGELVGKYPSPPALGGIREDGNGFVYLSEQTFIDDVAQDLPSDMARLLAATQGPLAKSTFGDALTTTAWRTRPSWFIVSTSDRAVSPDLQRDAAKLMGSTVTEVPSSHMSLISHADEVVKAIAEAAEAAVRG</sequence>
<accession>A0ABX0Q0Q5</accession>
<dbReference type="GO" id="GO:0016787">
    <property type="term" value="F:hydrolase activity"/>
    <property type="evidence" value="ECO:0007669"/>
    <property type="project" value="UniProtKB-KW"/>
</dbReference>
<organism evidence="2 3">
    <name type="scientific">Luteibacter jiangsuensis</name>
    <dbReference type="NCBI Taxonomy" id="637577"/>
    <lineage>
        <taxon>Bacteria</taxon>
        <taxon>Pseudomonadati</taxon>
        <taxon>Pseudomonadota</taxon>
        <taxon>Gammaproteobacteria</taxon>
        <taxon>Lysobacterales</taxon>
        <taxon>Rhodanobacteraceae</taxon>
        <taxon>Luteibacter</taxon>
    </lineage>
</organism>
<proteinExistence type="predicted"/>
<comment type="caution">
    <text evidence="2">The sequence shown here is derived from an EMBL/GenBank/DDBJ whole genome shotgun (WGS) entry which is preliminary data.</text>
</comment>
<dbReference type="InterPro" id="IPR000073">
    <property type="entry name" value="AB_hydrolase_1"/>
</dbReference>
<name>A0ABX0Q0Q5_9GAMM</name>
<dbReference type="PANTHER" id="PTHR37017">
    <property type="entry name" value="AB HYDROLASE-1 DOMAIN-CONTAINING PROTEIN-RELATED"/>
    <property type="match status" value="1"/>
</dbReference>
<dbReference type="SUPFAM" id="SSF53474">
    <property type="entry name" value="alpha/beta-Hydrolases"/>
    <property type="match status" value="1"/>
</dbReference>
<dbReference type="EMBL" id="JAAQQR010000001">
    <property type="protein sequence ID" value="NID03331.1"/>
    <property type="molecule type" value="Genomic_DNA"/>
</dbReference>
<keyword evidence="2" id="KW-0378">Hydrolase</keyword>
<protein>
    <submittedName>
        <fullName evidence="2">Alpha/beta hydrolase</fullName>
    </submittedName>
</protein>
<dbReference type="Gene3D" id="3.40.50.1820">
    <property type="entry name" value="alpha/beta hydrolase"/>
    <property type="match status" value="1"/>
</dbReference>
<evidence type="ECO:0000313" key="3">
    <source>
        <dbReference type="Proteomes" id="UP001429601"/>
    </source>
</evidence>